<evidence type="ECO:0000313" key="3">
    <source>
        <dbReference type="Proteomes" id="UP000193380"/>
    </source>
</evidence>
<sequence>MLFQGLHGHKKGPRFINKDWVGIKSPIDAAMVGRLYISPKPTPSPSPTPRRRANRWRKDRRRGQRGRARQSRSAYFEDFFLDDHDWMGGGFTYDSDYSDYTPTHTTHDKTLPVQNVYFFKKGNSTHTHTHFTCTHAHRQT</sequence>
<organism evidence="2 3">
    <name type="scientific">Oncorhynchus mykiss</name>
    <name type="common">Rainbow trout</name>
    <name type="synonym">Salmo gairdneri</name>
    <dbReference type="NCBI Taxonomy" id="8022"/>
    <lineage>
        <taxon>Eukaryota</taxon>
        <taxon>Metazoa</taxon>
        <taxon>Chordata</taxon>
        <taxon>Craniata</taxon>
        <taxon>Vertebrata</taxon>
        <taxon>Euteleostomi</taxon>
        <taxon>Actinopterygii</taxon>
        <taxon>Neopterygii</taxon>
        <taxon>Teleostei</taxon>
        <taxon>Protacanthopterygii</taxon>
        <taxon>Salmoniformes</taxon>
        <taxon>Salmonidae</taxon>
        <taxon>Salmoninae</taxon>
        <taxon>Oncorhynchus</taxon>
    </lineage>
</organism>
<dbReference type="Proteomes" id="UP000193380">
    <property type="component" value="Unassembled WGS sequence"/>
</dbReference>
<dbReference type="EMBL" id="FR958882">
    <property type="protein sequence ID" value="CDR00608.1"/>
    <property type="molecule type" value="Genomic_DNA"/>
</dbReference>
<protein>
    <submittedName>
        <fullName evidence="2">Uncharacterized protein</fullName>
    </submittedName>
</protein>
<proteinExistence type="predicted"/>
<evidence type="ECO:0000256" key="1">
    <source>
        <dbReference type="SAM" id="MobiDB-lite"/>
    </source>
</evidence>
<name>A0A060Z945_ONCMY</name>
<dbReference type="PaxDb" id="8022-A0A060Z945"/>
<feature type="compositionally biased region" description="Basic residues" evidence="1">
    <location>
        <begin position="49"/>
        <end position="70"/>
    </location>
</feature>
<dbReference type="InterPro" id="IPR036375">
    <property type="entry name" value="Hemopexin-like_dom_sf"/>
</dbReference>
<dbReference type="STRING" id="8022.A0A060Z945"/>
<gene>
    <name evidence="2" type="ORF">GSONMT00005442001</name>
</gene>
<feature type="region of interest" description="Disordered" evidence="1">
    <location>
        <begin position="36"/>
        <end position="71"/>
    </location>
</feature>
<evidence type="ECO:0000313" key="2">
    <source>
        <dbReference type="EMBL" id="CDR00608.1"/>
    </source>
</evidence>
<reference evidence="2" key="2">
    <citation type="submission" date="2014-03" db="EMBL/GenBank/DDBJ databases">
        <authorList>
            <person name="Genoscope - CEA"/>
        </authorList>
    </citation>
    <scope>NUCLEOTIDE SEQUENCE</scope>
</reference>
<reference evidence="2" key="1">
    <citation type="journal article" date="2014" name="Nat. Commun.">
        <title>The rainbow trout genome provides novel insights into evolution after whole-genome duplication in vertebrates.</title>
        <authorList>
            <person name="Berthelot C."/>
            <person name="Brunet F."/>
            <person name="Chalopin D."/>
            <person name="Juanchich A."/>
            <person name="Bernard M."/>
            <person name="Noel B."/>
            <person name="Bento P."/>
            <person name="Da Silva C."/>
            <person name="Labadie K."/>
            <person name="Alberti A."/>
            <person name="Aury J.M."/>
            <person name="Louis A."/>
            <person name="Dehais P."/>
            <person name="Bardou P."/>
            <person name="Montfort J."/>
            <person name="Klopp C."/>
            <person name="Cabau C."/>
            <person name="Gaspin C."/>
            <person name="Thorgaard G.H."/>
            <person name="Boussaha M."/>
            <person name="Quillet E."/>
            <person name="Guyomard R."/>
            <person name="Galiana D."/>
            <person name="Bobe J."/>
            <person name="Volff J.N."/>
            <person name="Genet C."/>
            <person name="Wincker P."/>
            <person name="Jaillon O."/>
            <person name="Roest Crollius H."/>
            <person name="Guiguen Y."/>
        </authorList>
    </citation>
    <scope>NUCLEOTIDE SEQUENCE [LARGE SCALE GENOMIC DNA]</scope>
</reference>
<dbReference type="AlphaFoldDB" id="A0A060Z945"/>
<dbReference type="SUPFAM" id="SSF50923">
    <property type="entry name" value="Hemopexin-like domain"/>
    <property type="match status" value="1"/>
</dbReference>
<accession>A0A060Z945</accession>